<proteinExistence type="predicted"/>
<comment type="caution">
    <text evidence="2">The sequence shown here is derived from an EMBL/GenBank/DDBJ whole genome shotgun (WGS) entry which is preliminary data.</text>
</comment>
<evidence type="ECO:0000313" key="2">
    <source>
        <dbReference type="EMBL" id="OMH84454.1"/>
    </source>
</evidence>
<name>A0A1R1PU28_ZANCU</name>
<sequence length="90" mass="10051">MSRIKTVLNERRLAYEASIRLGKKYRYLEAKKQRKLEAGNDPQSISVTAAANDLVTNQMDNQAPPKTTQENLVHAEKVDISSTTTTTTSN</sequence>
<dbReference type="Proteomes" id="UP000188320">
    <property type="component" value="Unassembled WGS sequence"/>
</dbReference>
<reference evidence="2" key="2">
    <citation type="submission" date="2017-01" db="EMBL/GenBank/DDBJ databases">
        <authorList>
            <person name="Mah S.A."/>
            <person name="Swanson W.J."/>
            <person name="Moy G.W."/>
            <person name="Vacquier V.D."/>
        </authorList>
    </citation>
    <scope>NUCLEOTIDE SEQUENCE [LARGE SCALE GENOMIC DNA]</scope>
    <source>
        <strain evidence="2">COL-18-3</strain>
    </source>
</reference>
<gene>
    <name evidence="2" type="ORF">AX774_g2024</name>
    <name evidence="1" type="ORF">AX774_g2181</name>
</gene>
<evidence type="ECO:0000313" key="1">
    <source>
        <dbReference type="EMBL" id="OMH84306.1"/>
    </source>
</evidence>
<dbReference type="EMBL" id="LSSK01000193">
    <property type="protein sequence ID" value="OMH84454.1"/>
    <property type="molecule type" value="Genomic_DNA"/>
</dbReference>
<accession>A0A1R1PU28</accession>
<keyword evidence="3" id="KW-1185">Reference proteome</keyword>
<protein>
    <submittedName>
        <fullName evidence="2">Uncharacterized protein</fullName>
    </submittedName>
</protein>
<reference evidence="3" key="1">
    <citation type="submission" date="2017-01" db="EMBL/GenBank/DDBJ databases">
        <authorList>
            <person name="Wang Y."/>
            <person name="White M."/>
            <person name="Kvist S."/>
            <person name="Moncalvo J.-M."/>
        </authorList>
    </citation>
    <scope>NUCLEOTIDE SEQUENCE [LARGE SCALE GENOMIC DNA]</scope>
    <source>
        <strain evidence="3">COL-18-3</strain>
    </source>
</reference>
<dbReference type="EMBL" id="LSSK01000219">
    <property type="protein sequence ID" value="OMH84306.1"/>
    <property type="molecule type" value="Genomic_DNA"/>
</dbReference>
<organism evidence="2 3">
    <name type="scientific">Zancudomyces culisetae</name>
    <name type="common">Gut fungus</name>
    <name type="synonym">Smittium culisetae</name>
    <dbReference type="NCBI Taxonomy" id="1213189"/>
    <lineage>
        <taxon>Eukaryota</taxon>
        <taxon>Fungi</taxon>
        <taxon>Fungi incertae sedis</taxon>
        <taxon>Zoopagomycota</taxon>
        <taxon>Kickxellomycotina</taxon>
        <taxon>Harpellomycetes</taxon>
        <taxon>Harpellales</taxon>
        <taxon>Legeriomycetaceae</taxon>
        <taxon>Zancudomyces</taxon>
    </lineage>
</organism>
<dbReference type="AlphaFoldDB" id="A0A1R1PU28"/>
<evidence type="ECO:0000313" key="3">
    <source>
        <dbReference type="Proteomes" id="UP000188320"/>
    </source>
</evidence>